<dbReference type="EMBL" id="NPDR01000001">
    <property type="protein sequence ID" value="PJZ50724.1"/>
    <property type="molecule type" value="Genomic_DNA"/>
</dbReference>
<keyword evidence="1" id="KW-1133">Transmembrane helix</keyword>
<feature type="transmembrane region" description="Helical" evidence="1">
    <location>
        <begin position="70"/>
        <end position="90"/>
    </location>
</feature>
<organism evidence="2 3">
    <name type="scientific">Leptospira saintgironsiae</name>
    <dbReference type="NCBI Taxonomy" id="2023183"/>
    <lineage>
        <taxon>Bacteria</taxon>
        <taxon>Pseudomonadati</taxon>
        <taxon>Spirochaetota</taxon>
        <taxon>Spirochaetia</taxon>
        <taxon>Leptospirales</taxon>
        <taxon>Leptospiraceae</taxon>
        <taxon>Leptospira</taxon>
    </lineage>
</organism>
<dbReference type="Proteomes" id="UP000231926">
    <property type="component" value="Unassembled WGS sequence"/>
</dbReference>
<keyword evidence="3" id="KW-1185">Reference proteome</keyword>
<protein>
    <submittedName>
        <fullName evidence="2">Uncharacterized protein</fullName>
    </submittedName>
</protein>
<evidence type="ECO:0000313" key="3">
    <source>
        <dbReference type="Proteomes" id="UP000231926"/>
    </source>
</evidence>
<keyword evidence="1" id="KW-0472">Membrane</keyword>
<sequence length="139" mass="15615">MFIKVIKILAYIFSGIFVAEICTLSFFNMDSSPEGFEFKIFSICVTLFVVPLLIGLAIDRFQSWERDSGIIILSASILSFVAMSSAYLIVFDPEIQKLLPKNQKPLTRDIFTFLTGVIVSFSFISIGGILLWLGLRKKS</sequence>
<comment type="caution">
    <text evidence="2">The sequence shown here is derived from an EMBL/GenBank/DDBJ whole genome shotgun (WGS) entry which is preliminary data.</text>
</comment>
<feature type="transmembrane region" description="Helical" evidence="1">
    <location>
        <begin position="9"/>
        <end position="28"/>
    </location>
</feature>
<proteinExistence type="predicted"/>
<accession>A0A2M9YGS0</accession>
<evidence type="ECO:0000313" key="2">
    <source>
        <dbReference type="EMBL" id="PJZ50724.1"/>
    </source>
</evidence>
<gene>
    <name evidence="2" type="ORF">CH362_02875</name>
</gene>
<keyword evidence="1" id="KW-0812">Transmembrane</keyword>
<feature type="transmembrane region" description="Helical" evidence="1">
    <location>
        <begin position="40"/>
        <end position="58"/>
    </location>
</feature>
<evidence type="ECO:0000256" key="1">
    <source>
        <dbReference type="SAM" id="Phobius"/>
    </source>
</evidence>
<name>A0A2M9YGS0_9LEPT</name>
<feature type="transmembrane region" description="Helical" evidence="1">
    <location>
        <begin position="110"/>
        <end position="135"/>
    </location>
</feature>
<dbReference type="RefSeq" id="WP_100708825.1">
    <property type="nucleotide sequence ID" value="NZ_NPDR01000001.1"/>
</dbReference>
<reference evidence="2 3" key="1">
    <citation type="submission" date="2017-07" db="EMBL/GenBank/DDBJ databases">
        <title>Leptospira spp. isolated from tropical soils.</title>
        <authorList>
            <person name="Thibeaux R."/>
            <person name="Iraola G."/>
            <person name="Ferres I."/>
            <person name="Bierque E."/>
            <person name="Girault D."/>
            <person name="Soupe-Gilbert M.-E."/>
            <person name="Picardeau M."/>
            <person name="Goarant C."/>
        </authorList>
    </citation>
    <scope>NUCLEOTIDE SEQUENCE [LARGE SCALE GENOMIC DNA]</scope>
    <source>
        <strain evidence="2 3">FH4-C-A2</strain>
    </source>
</reference>
<dbReference type="AlphaFoldDB" id="A0A2M9YGS0"/>